<dbReference type="Proteomes" id="UP000254069">
    <property type="component" value="Unassembled WGS sequence"/>
</dbReference>
<dbReference type="InterPro" id="IPR000182">
    <property type="entry name" value="GNAT_dom"/>
</dbReference>
<dbReference type="Pfam" id="PF12802">
    <property type="entry name" value="MarR_2"/>
    <property type="match status" value="1"/>
</dbReference>
<keyword evidence="1" id="KW-0808">Transferase</keyword>
<dbReference type="RefSeq" id="WP_115389157.1">
    <property type="nucleotide sequence ID" value="NZ_JADZHC010000031.1"/>
</dbReference>
<evidence type="ECO:0000259" key="3">
    <source>
        <dbReference type="PROSITE" id="PS50995"/>
    </source>
</evidence>
<evidence type="ECO:0000313" key="5">
    <source>
        <dbReference type="EMBL" id="SUI51798.1"/>
    </source>
</evidence>
<name>A0A379YXV7_9GAMM</name>
<proteinExistence type="predicted"/>
<evidence type="ECO:0000313" key="6">
    <source>
        <dbReference type="Proteomes" id="UP000254069"/>
    </source>
</evidence>
<dbReference type="PANTHER" id="PTHR13947">
    <property type="entry name" value="GNAT FAMILY N-ACETYLTRANSFERASE"/>
    <property type="match status" value="1"/>
</dbReference>
<feature type="compositionally biased region" description="Low complexity" evidence="2">
    <location>
        <begin position="1"/>
        <end position="14"/>
    </location>
</feature>
<evidence type="ECO:0000259" key="4">
    <source>
        <dbReference type="PROSITE" id="PS51186"/>
    </source>
</evidence>
<dbReference type="CDD" id="cd04301">
    <property type="entry name" value="NAT_SF"/>
    <property type="match status" value="1"/>
</dbReference>
<dbReference type="GO" id="GO:0008080">
    <property type="term" value="F:N-acetyltransferase activity"/>
    <property type="evidence" value="ECO:0007669"/>
    <property type="project" value="InterPro"/>
</dbReference>
<gene>
    <name evidence="5" type="ORF">NCTC10738_00668</name>
</gene>
<dbReference type="EMBL" id="UGYO01000001">
    <property type="protein sequence ID" value="SUI51798.1"/>
    <property type="molecule type" value="Genomic_DNA"/>
</dbReference>
<organism evidence="5 6">
    <name type="scientific">Shewanella algae</name>
    <dbReference type="NCBI Taxonomy" id="38313"/>
    <lineage>
        <taxon>Bacteria</taxon>
        <taxon>Pseudomonadati</taxon>
        <taxon>Pseudomonadota</taxon>
        <taxon>Gammaproteobacteria</taxon>
        <taxon>Alteromonadales</taxon>
        <taxon>Shewanellaceae</taxon>
        <taxon>Shewanella</taxon>
    </lineage>
</organism>
<accession>A0A379YXV7</accession>
<reference evidence="5 6" key="1">
    <citation type="submission" date="2018-06" db="EMBL/GenBank/DDBJ databases">
        <authorList>
            <consortium name="Pathogen Informatics"/>
            <person name="Doyle S."/>
        </authorList>
    </citation>
    <scope>NUCLEOTIDE SEQUENCE [LARGE SCALE GENOMIC DNA]</scope>
    <source>
        <strain evidence="5 6">NCTC10738</strain>
    </source>
</reference>
<dbReference type="Gene3D" id="1.10.10.10">
    <property type="entry name" value="Winged helix-like DNA-binding domain superfamily/Winged helix DNA-binding domain"/>
    <property type="match status" value="1"/>
</dbReference>
<dbReference type="Pfam" id="PF00583">
    <property type="entry name" value="Acetyltransf_1"/>
    <property type="match status" value="1"/>
</dbReference>
<dbReference type="AlphaFoldDB" id="A0A379YXV7"/>
<dbReference type="InterPro" id="IPR000835">
    <property type="entry name" value="HTH_MarR-typ"/>
</dbReference>
<dbReference type="GO" id="GO:0003700">
    <property type="term" value="F:DNA-binding transcription factor activity"/>
    <property type="evidence" value="ECO:0007669"/>
    <property type="project" value="InterPro"/>
</dbReference>
<dbReference type="Gene3D" id="3.40.630.30">
    <property type="match status" value="1"/>
</dbReference>
<dbReference type="SMART" id="SM00347">
    <property type="entry name" value="HTH_MARR"/>
    <property type="match status" value="1"/>
</dbReference>
<dbReference type="InterPro" id="IPR016181">
    <property type="entry name" value="Acyl_CoA_acyltransferase"/>
</dbReference>
<dbReference type="SUPFAM" id="SSF55729">
    <property type="entry name" value="Acyl-CoA N-acyltransferases (Nat)"/>
    <property type="match status" value="1"/>
</dbReference>
<dbReference type="PANTHER" id="PTHR13947:SF37">
    <property type="entry name" value="LD18367P"/>
    <property type="match status" value="1"/>
</dbReference>
<dbReference type="PROSITE" id="PS51186">
    <property type="entry name" value="GNAT"/>
    <property type="match status" value="1"/>
</dbReference>
<feature type="domain" description="N-acetyltransferase" evidence="4">
    <location>
        <begin position="176"/>
        <end position="333"/>
    </location>
</feature>
<evidence type="ECO:0000256" key="2">
    <source>
        <dbReference type="SAM" id="MobiDB-lite"/>
    </source>
</evidence>
<feature type="domain" description="HTH marR-type" evidence="3">
    <location>
        <begin position="31"/>
        <end position="165"/>
    </location>
</feature>
<dbReference type="SUPFAM" id="SSF46785">
    <property type="entry name" value="Winged helix' DNA-binding domain"/>
    <property type="match status" value="1"/>
</dbReference>
<keyword evidence="6" id="KW-1185">Reference proteome</keyword>
<dbReference type="PROSITE" id="PS50995">
    <property type="entry name" value="HTH_MARR_2"/>
    <property type="match status" value="1"/>
</dbReference>
<feature type="region of interest" description="Disordered" evidence="2">
    <location>
        <begin position="1"/>
        <end position="31"/>
    </location>
</feature>
<evidence type="ECO:0000256" key="1">
    <source>
        <dbReference type="ARBA" id="ARBA00022679"/>
    </source>
</evidence>
<dbReference type="InterPro" id="IPR036390">
    <property type="entry name" value="WH_DNA-bd_sf"/>
</dbReference>
<dbReference type="InterPro" id="IPR050769">
    <property type="entry name" value="NAT_camello-type"/>
</dbReference>
<dbReference type="InterPro" id="IPR036388">
    <property type="entry name" value="WH-like_DNA-bd_sf"/>
</dbReference>
<sequence>MSLSTKPLSSYSSKPDVKESGNRQEASQDELAQVSPVLRHLSRHLVRQLGMLSGACGQLPLTPVQAHTLLELGQQDLSIKELSSLLNIDKSNASRAVSHLVNKQLAQTKANPRDNRCLQVSLTPAGHKMLKQLDNQQDNQFADILAQLAPSEVTQLETSLRCYNKAITKAKSQQGVVIRPLQAADDAGLAAVIRAVSAEYGLTPDKGYSVADPTLDHLSRQYGQPGSRYWVIEKQQQLLGGAGIAPLPGEKGVCELQKMYFMPALRGLGLSRRLALQCLSFAREQGYKACYLETTKLLPEALGLYASLGFTVLPKPLGNTGHSACEIPMLLTL</sequence>
<protein>
    <submittedName>
        <fullName evidence="5">Transcriptional repressor MprA</fullName>
    </submittedName>
</protein>